<dbReference type="Proteomes" id="UP001158066">
    <property type="component" value="Unassembled WGS sequence"/>
</dbReference>
<feature type="domain" description="FAD/NAD(P)-binding" evidence="3">
    <location>
        <begin position="25"/>
        <end position="296"/>
    </location>
</feature>
<keyword evidence="1" id="KW-0285">Flavoprotein</keyword>
<dbReference type="Pfam" id="PF07992">
    <property type="entry name" value="Pyr_redox_2"/>
    <property type="match status" value="1"/>
</dbReference>
<accession>A0AA45WYK7</accession>
<reference evidence="4" key="1">
    <citation type="submission" date="2017-05" db="EMBL/GenBank/DDBJ databases">
        <authorList>
            <person name="Varghese N."/>
            <person name="Submissions S."/>
        </authorList>
    </citation>
    <scope>NUCLEOTIDE SEQUENCE</scope>
    <source>
        <strain evidence="4">Su22</strain>
    </source>
</reference>
<dbReference type="InterPro" id="IPR036188">
    <property type="entry name" value="FAD/NAD-bd_sf"/>
</dbReference>
<dbReference type="InterPro" id="IPR023753">
    <property type="entry name" value="FAD/NAD-binding_dom"/>
</dbReference>
<dbReference type="Gene3D" id="3.50.50.60">
    <property type="entry name" value="FAD/NAD(P)-binding domain"/>
    <property type="match status" value="2"/>
</dbReference>
<evidence type="ECO:0000256" key="2">
    <source>
        <dbReference type="ARBA" id="ARBA00023002"/>
    </source>
</evidence>
<evidence type="ECO:0000259" key="3">
    <source>
        <dbReference type="Pfam" id="PF07992"/>
    </source>
</evidence>
<dbReference type="SUPFAM" id="SSF51905">
    <property type="entry name" value="FAD/NAD(P)-binding domain"/>
    <property type="match status" value="1"/>
</dbReference>
<organism evidence="4 5">
    <name type="scientific">Anoxynatronum buryatiense</name>
    <dbReference type="NCBI Taxonomy" id="489973"/>
    <lineage>
        <taxon>Bacteria</taxon>
        <taxon>Bacillati</taxon>
        <taxon>Bacillota</taxon>
        <taxon>Clostridia</taxon>
        <taxon>Eubacteriales</taxon>
        <taxon>Clostridiaceae</taxon>
        <taxon>Anoxynatronum</taxon>
    </lineage>
</organism>
<sequence>MTPEQPLPLTSFSTHNRMTDNKNVDVIIVGGSFAGLSAAMALGRALRNVLIIDSGLPCNRQTPHSHNFMTQDGEKPSAILKKAKVQVLNYSTVKIRNDVAIIGEKTQNGFSILTQTGAAFTAKKLIFATGVRDIMPPIKGFSECWGISVIHCPYCHGYEVKNEKTGILANGDIAFHYAQLLSNWTKDLTIFTNGKSILTQEQTDKITQHNIPIVENEISYLKHQDGYIQEIVFADQSTFQLKAIYSRPDFEQHCKIPEKLGCELTELGFLKVDMFQKTTVDHIFACGDNGSPLRAVSYAVATGSIAGAMVNNGMTEEEF</sequence>
<dbReference type="PRINTS" id="PR00368">
    <property type="entry name" value="FADPNR"/>
</dbReference>
<dbReference type="PRINTS" id="PR00469">
    <property type="entry name" value="PNDRDTASEII"/>
</dbReference>
<dbReference type="InterPro" id="IPR050097">
    <property type="entry name" value="Ferredoxin-NADP_redctase_2"/>
</dbReference>
<dbReference type="EMBL" id="FXUF01000011">
    <property type="protein sequence ID" value="SMP63999.1"/>
    <property type="molecule type" value="Genomic_DNA"/>
</dbReference>
<evidence type="ECO:0000313" key="5">
    <source>
        <dbReference type="Proteomes" id="UP001158066"/>
    </source>
</evidence>
<dbReference type="GO" id="GO:0016491">
    <property type="term" value="F:oxidoreductase activity"/>
    <property type="evidence" value="ECO:0007669"/>
    <property type="project" value="UniProtKB-KW"/>
</dbReference>
<dbReference type="PANTHER" id="PTHR48105">
    <property type="entry name" value="THIOREDOXIN REDUCTASE 1-RELATED-RELATED"/>
    <property type="match status" value="1"/>
</dbReference>
<dbReference type="AlphaFoldDB" id="A0AA45WYK7"/>
<keyword evidence="5" id="KW-1185">Reference proteome</keyword>
<gene>
    <name evidence="4" type="ORF">SAMN06296020_11183</name>
</gene>
<name>A0AA45WYK7_9CLOT</name>
<protein>
    <submittedName>
        <fullName evidence="4">Thioredoxin reductase</fullName>
    </submittedName>
</protein>
<dbReference type="RefSeq" id="WP_283409998.1">
    <property type="nucleotide sequence ID" value="NZ_FXUF01000011.1"/>
</dbReference>
<keyword evidence="2" id="KW-0560">Oxidoreductase</keyword>
<evidence type="ECO:0000313" key="4">
    <source>
        <dbReference type="EMBL" id="SMP63999.1"/>
    </source>
</evidence>
<proteinExistence type="predicted"/>
<comment type="caution">
    <text evidence="4">The sequence shown here is derived from an EMBL/GenBank/DDBJ whole genome shotgun (WGS) entry which is preliminary data.</text>
</comment>
<evidence type="ECO:0000256" key="1">
    <source>
        <dbReference type="ARBA" id="ARBA00022630"/>
    </source>
</evidence>